<dbReference type="InterPro" id="IPR024634">
    <property type="entry name" value="Internalin_N"/>
</dbReference>
<evidence type="ECO:0000259" key="8">
    <source>
        <dbReference type="Pfam" id="PF12354"/>
    </source>
</evidence>
<sequence>MRKSNWLKSVVVAMLVLIVGFCINIGSGTKVHAASISHPMPINQIFPDPDLAKVVKRTLGKQSVTDVVSQKELDSVQGLNGNESNIKSLEGLQLLNKLEVLFLASNQIKDITSLKDLTNLKVLDLKGNQISDLTPLYGLKNLTSLDVVYQKIVETPVTYEPDLVIPITVKKPDGSLVTPKCITDNGAYIYGDIIWNLSAYKKEVSYKFGERIQVGKVSTTFTGMVKQPLIR</sequence>
<keyword evidence="5" id="KW-0732">Signal</keyword>
<keyword evidence="6" id="KW-0677">Repeat</keyword>
<organism evidence="9 10">
    <name type="scientific">Listeria ivanovii</name>
    <dbReference type="NCBI Taxonomy" id="1638"/>
    <lineage>
        <taxon>Bacteria</taxon>
        <taxon>Bacillati</taxon>
        <taxon>Bacillota</taxon>
        <taxon>Bacilli</taxon>
        <taxon>Bacillales</taxon>
        <taxon>Listeriaceae</taxon>
        <taxon>Listeria</taxon>
    </lineage>
</organism>
<dbReference type="Pfam" id="PF08191">
    <property type="entry name" value="LRR_adjacent"/>
    <property type="match status" value="1"/>
</dbReference>
<dbReference type="SUPFAM" id="SSF52075">
    <property type="entry name" value="Outer arm dynein light chain 1"/>
    <property type="match status" value="1"/>
</dbReference>
<comment type="caution">
    <text evidence="9">The sequence shown here is derived from an EMBL/GenBank/DDBJ whole genome shotgun (WGS) entry which is preliminary data.</text>
</comment>
<dbReference type="InterPro" id="IPR014755">
    <property type="entry name" value="Cu-Rt/internalin_Ig-like"/>
</dbReference>
<evidence type="ECO:0000256" key="3">
    <source>
        <dbReference type="ARBA" id="ARBA00022525"/>
    </source>
</evidence>
<proteinExistence type="inferred from homology"/>
<dbReference type="InterPro" id="IPR012569">
    <property type="entry name" value="Inl_IR"/>
</dbReference>
<dbReference type="GO" id="GO:0005576">
    <property type="term" value="C:extracellular region"/>
    <property type="evidence" value="ECO:0007669"/>
    <property type="project" value="UniProtKB-SubCell"/>
</dbReference>
<evidence type="ECO:0000256" key="4">
    <source>
        <dbReference type="ARBA" id="ARBA00022614"/>
    </source>
</evidence>
<evidence type="ECO:0000256" key="1">
    <source>
        <dbReference type="ARBA" id="ARBA00004613"/>
    </source>
</evidence>
<accession>A0AAX2DTG5</accession>
<dbReference type="InterPro" id="IPR032675">
    <property type="entry name" value="LRR_dom_sf"/>
</dbReference>
<dbReference type="RefSeq" id="WP_038408818.1">
    <property type="nucleotide sequence ID" value="NZ_FNMX01000021.1"/>
</dbReference>
<feature type="domain" description="Internalin Ig-like inter-repeat region" evidence="7">
    <location>
        <begin position="174"/>
        <end position="229"/>
    </location>
</feature>
<dbReference type="Gene3D" id="3.80.10.10">
    <property type="entry name" value="Ribonuclease Inhibitor"/>
    <property type="match status" value="1"/>
</dbReference>
<dbReference type="Pfam" id="PF12354">
    <property type="entry name" value="Internalin_N"/>
    <property type="match status" value="1"/>
</dbReference>
<dbReference type="InterPro" id="IPR001611">
    <property type="entry name" value="Leu-rich_rpt"/>
</dbReference>
<name>A0AAX2DTG5_LISIV</name>
<comment type="subcellular location">
    <subcellularLocation>
        <location evidence="1">Secreted</location>
    </subcellularLocation>
</comment>
<evidence type="ECO:0000256" key="2">
    <source>
        <dbReference type="ARBA" id="ARBA00009432"/>
    </source>
</evidence>
<dbReference type="Proteomes" id="UP000183610">
    <property type="component" value="Unassembled WGS sequence"/>
</dbReference>
<feature type="domain" description="Internalin N-terminal" evidence="8">
    <location>
        <begin position="31"/>
        <end position="74"/>
    </location>
</feature>
<evidence type="ECO:0000313" key="10">
    <source>
        <dbReference type="Proteomes" id="UP000183610"/>
    </source>
</evidence>
<gene>
    <name evidence="9" type="ORF">SAMN05421782_12113</name>
</gene>
<dbReference type="EMBL" id="FNMX01000021">
    <property type="protein sequence ID" value="SDX40717.1"/>
    <property type="molecule type" value="Genomic_DNA"/>
</dbReference>
<keyword evidence="3" id="KW-0964">Secreted</keyword>
<evidence type="ECO:0000256" key="6">
    <source>
        <dbReference type="ARBA" id="ARBA00022737"/>
    </source>
</evidence>
<evidence type="ECO:0000259" key="7">
    <source>
        <dbReference type="Pfam" id="PF08191"/>
    </source>
</evidence>
<dbReference type="Gene3D" id="1.10.8.390">
    <property type="entry name" value="Internalin N-terminal Cap domain-like"/>
    <property type="match status" value="1"/>
</dbReference>
<dbReference type="InterPro" id="IPR050836">
    <property type="entry name" value="SDS22/Internalin_LRR"/>
</dbReference>
<dbReference type="InterPro" id="IPR014756">
    <property type="entry name" value="Ig_E-set"/>
</dbReference>
<dbReference type="SUPFAM" id="SSF81296">
    <property type="entry name" value="E set domains"/>
    <property type="match status" value="1"/>
</dbReference>
<dbReference type="AlphaFoldDB" id="A0AAX2DTG5"/>
<dbReference type="PANTHER" id="PTHR46652:SF3">
    <property type="entry name" value="LEUCINE-RICH REPEAT-CONTAINING PROTEIN 9"/>
    <property type="match status" value="1"/>
</dbReference>
<reference evidence="9 10" key="1">
    <citation type="submission" date="2016-10" db="EMBL/GenBank/DDBJ databases">
        <authorList>
            <person name="Varghese N."/>
            <person name="Submissions S."/>
        </authorList>
    </citation>
    <scope>NUCLEOTIDE SEQUENCE [LARGE SCALE GENOMIC DNA]</scope>
    <source>
        <strain evidence="9 10">ATCC 49954</strain>
    </source>
</reference>
<dbReference type="PROSITE" id="PS51450">
    <property type="entry name" value="LRR"/>
    <property type="match status" value="2"/>
</dbReference>
<dbReference type="PANTHER" id="PTHR46652">
    <property type="entry name" value="LEUCINE-RICH REPEAT AND IQ DOMAIN-CONTAINING PROTEIN 1-RELATED"/>
    <property type="match status" value="1"/>
</dbReference>
<evidence type="ECO:0000256" key="5">
    <source>
        <dbReference type="ARBA" id="ARBA00022729"/>
    </source>
</evidence>
<dbReference type="Gene3D" id="2.60.40.1220">
    <property type="match status" value="1"/>
</dbReference>
<comment type="similarity">
    <text evidence="2">Belongs to the internalin family.</text>
</comment>
<protein>
    <submittedName>
        <fullName evidence="9">Leucine Rich repeat-containing protein</fullName>
    </submittedName>
</protein>
<keyword evidence="4" id="KW-0433">Leucine-rich repeat</keyword>
<dbReference type="SMART" id="SM00365">
    <property type="entry name" value="LRR_SD22"/>
    <property type="match status" value="2"/>
</dbReference>
<dbReference type="InterPro" id="IPR025875">
    <property type="entry name" value="Leu-rich_rpt_4"/>
</dbReference>
<dbReference type="Pfam" id="PF12799">
    <property type="entry name" value="LRR_4"/>
    <property type="match status" value="1"/>
</dbReference>
<evidence type="ECO:0000313" key="9">
    <source>
        <dbReference type="EMBL" id="SDX40717.1"/>
    </source>
</evidence>